<sequence length="199" mass="20419">MRTRTAAAFSLAAVLALGACSSGPSKSTATKSSAAPTPTADKPAAELAFGKPAETVGSGGTGRLEVTPTSIVYVTKALIDKPSKGLFAVVTVKDRATTAVAAEETAPIMQGGWQWIAPDGQAIATGDGTADMVSIEGFKSGGAVQPGAFRWESRVFDISEKQRGGTLVYTDGAGKSFRWKTPAQDAGPQVEELKKALAE</sequence>
<keyword evidence="4" id="KW-1185">Reference proteome</keyword>
<comment type="caution">
    <text evidence="3">The sequence shown here is derived from an EMBL/GenBank/DDBJ whole genome shotgun (WGS) entry which is preliminary data.</text>
</comment>
<dbReference type="RefSeq" id="WP_382038065.1">
    <property type="nucleotide sequence ID" value="NZ_JBHSKJ010000003.1"/>
</dbReference>
<evidence type="ECO:0000256" key="2">
    <source>
        <dbReference type="SAM" id="SignalP"/>
    </source>
</evidence>
<evidence type="ECO:0000256" key="1">
    <source>
        <dbReference type="SAM" id="MobiDB-lite"/>
    </source>
</evidence>
<dbReference type="PROSITE" id="PS51257">
    <property type="entry name" value="PROKAR_LIPOPROTEIN"/>
    <property type="match status" value="1"/>
</dbReference>
<protein>
    <recommendedName>
        <fullName evidence="5">Lipoprotein</fullName>
    </recommendedName>
</protein>
<organism evidence="3 4">
    <name type="scientific">Streptomyces aureoversilis</name>
    <dbReference type="NCBI Taxonomy" id="67277"/>
    <lineage>
        <taxon>Bacteria</taxon>
        <taxon>Bacillati</taxon>
        <taxon>Actinomycetota</taxon>
        <taxon>Actinomycetes</taxon>
        <taxon>Kitasatosporales</taxon>
        <taxon>Streptomycetaceae</taxon>
        <taxon>Streptomyces</taxon>
    </lineage>
</organism>
<feature type="region of interest" description="Disordered" evidence="1">
    <location>
        <begin position="179"/>
        <end position="199"/>
    </location>
</feature>
<reference evidence="4" key="1">
    <citation type="journal article" date="2019" name="Int. J. Syst. Evol. Microbiol.">
        <title>The Global Catalogue of Microorganisms (GCM) 10K type strain sequencing project: providing services to taxonomists for standard genome sequencing and annotation.</title>
        <authorList>
            <consortium name="The Broad Institute Genomics Platform"/>
            <consortium name="The Broad Institute Genome Sequencing Center for Infectious Disease"/>
            <person name="Wu L."/>
            <person name="Ma J."/>
        </authorList>
    </citation>
    <scope>NUCLEOTIDE SEQUENCE [LARGE SCALE GENOMIC DNA]</scope>
    <source>
        <strain evidence="4">CGMCC 4.1641</strain>
    </source>
</reference>
<gene>
    <name evidence="3" type="ORF">ACFPP6_06355</name>
</gene>
<evidence type="ECO:0008006" key="5">
    <source>
        <dbReference type="Google" id="ProtNLM"/>
    </source>
</evidence>
<feature type="region of interest" description="Disordered" evidence="1">
    <location>
        <begin position="21"/>
        <end position="61"/>
    </location>
</feature>
<dbReference type="EMBL" id="JBHSKJ010000003">
    <property type="protein sequence ID" value="MFC5144308.1"/>
    <property type="molecule type" value="Genomic_DNA"/>
</dbReference>
<accession>A0ABV9ZSD4</accession>
<dbReference type="Proteomes" id="UP001596222">
    <property type="component" value="Unassembled WGS sequence"/>
</dbReference>
<feature type="signal peptide" evidence="2">
    <location>
        <begin position="1"/>
        <end position="21"/>
    </location>
</feature>
<evidence type="ECO:0000313" key="4">
    <source>
        <dbReference type="Proteomes" id="UP001596222"/>
    </source>
</evidence>
<feature type="chain" id="PRO_5047225320" description="Lipoprotein" evidence="2">
    <location>
        <begin position="22"/>
        <end position="199"/>
    </location>
</feature>
<evidence type="ECO:0000313" key="3">
    <source>
        <dbReference type="EMBL" id="MFC5144308.1"/>
    </source>
</evidence>
<feature type="compositionally biased region" description="Low complexity" evidence="1">
    <location>
        <begin position="21"/>
        <end position="42"/>
    </location>
</feature>
<keyword evidence="2" id="KW-0732">Signal</keyword>
<name>A0ABV9ZSD4_9ACTN</name>
<proteinExistence type="predicted"/>